<organism evidence="8 9">
    <name type="scientific">Thiospirillum jenense</name>
    <dbReference type="NCBI Taxonomy" id="1653858"/>
    <lineage>
        <taxon>Bacteria</taxon>
        <taxon>Pseudomonadati</taxon>
        <taxon>Pseudomonadota</taxon>
        <taxon>Gammaproteobacteria</taxon>
        <taxon>Chromatiales</taxon>
        <taxon>Chromatiaceae</taxon>
        <taxon>Thiospirillum</taxon>
    </lineage>
</organism>
<evidence type="ECO:0000313" key="9">
    <source>
        <dbReference type="Proteomes" id="UP000548632"/>
    </source>
</evidence>
<dbReference type="PANTHER" id="PTHR11046:SF0">
    <property type="entry name" value="OLIGORIBONUCLEASE, MITOCHONDRIAL"/>
    <property type="match status" value="1"/>
</dbReference>
<dbReference type="FunFam" id="3.30.420.10:FF:000003">
    <property type="entry name" value="Oligoribonuclease"/>
    <property type="match status" value="1"/>
</dbReference>
<keyword evidence="4 6" id="KW-0269">Exonuclease</keyword>
<evidence type="ECO:0000313" key="8">
    <source>
        <dbReference type="EMBL" id="MBB1126230.1"/>
    </source>
</evidence>
<evidence type="ECO:0000256" key="3">
    <source>
        <dbReference type="ARBA" id="ARBA00022801"/>
    </source>
</evidence>
<evidence type="ECO:0000259" key="7">
    <source>
        <dbReference type="SMART" id="SM00479"/>
    </source>
</evidence>
<evidence type="ECO:0000256" key="1">
    <source>
        <dbReference type="ARBA" id="ARBA00009921"/>
    </source>
</evidence>
<evidence type="ECO:0000256" key="4">
    <source>
        <dbReference type="ARBA" id="ARBA00022839"/>
    </source>
</evidence>
<comment type="caution">
    <text evidence="8">The sequence shown here is derived from an EMBL/GenBank/DDBJ whole genome shotgun (WGS) entry which is preliminary data.</text>
</comment>
<dbReference type="EC" id="3.1.-.-" evidence="6"/>
<dbReference type="AlphaFoldDB" id="A0A839HDN4"/>
<evidence type="ECO:0000256" key="6">
    <source>
        <dbReference type="HAMAP-Rule" id="MF_00045"/>
    </source>
</evidence>
<evidence type="ECO:0000256" key="2">
    <source>
        <dbReference type="ARBA" id="ARBA00022722"/>
    </source>
</evidence>
<gene>
    <name evidence="6 8" type="primary">orn</name>
    <name evidence="8" type="ORF">HUK38_08300</name>
</gene>
<dbReference type="GO" id="GO:0005737">
    <property type="term" value="C:cytoplasm"/>
    <property type="evidence" value="ECO:0007669"/>
    <property type="project" value="UniProtKB-SubCell"/>
</dbReference>
<dbReference type="EMBL" id="JABVCQ010000015">
    <property type="protein sequence ID" value="MBB1126230.1"/>
    <property type="molecule type" value="Genomic_DNA"/>
</dbReference>
<dbReference type="SUPFAM" id="SSF53098">
    <property type="entry name" value="Ribonuclease H-like"/>
    <property type="match status" value="1"/>
</dbReference>
<keyword evidence="3 6" id="KW-0378">Hydrolase</keyword>
<dbReference type="PANTHER" id="PTHR11046">
    <property type="entry name" value="OLIGORIBONUCLEASE, MITOCHONDRIAL"/>
    <property type="match status" value="1"/>
</dbReference>
<sequence length="186" mass="21492">MINKDDTWVWMDLEMTGLNPFTDRILEAAVIITTNQLDVLAEGPVIAIHQSDTCLAAMDEWNKTHHQQSGLLARVRTSTYNEQQAERVLLDFIMQYCNPQRAPLCGNSICQDRRFLARWMPELEAFVHYRNLDVSSIKILAKSWAPTIAAGFKKANQHLALADIRESISELRHYRKYLLRIQYDGE</sequence>
<keyword evidence="2 6" id="KW-0540">Nuclease</keyword>
<comment type="function">
    <text evidence="6">3'-to-5' exoribonuclease specific for small oligoribonucleotides.</text>
</comment>
<comment type="similarity">
    <text evidence="1 6">Belongs to the oligoribonuclease family.</text>
</comment>
<feature type="active site" evidence="6">
    <location>
        <position position="129"/>
    </location>
</feature>
<evidence type="ECO:0000256" key="5">
    <source>
        <dbReference type="ARBA" id="ARBA00070964"/>
    </source>
</evidence>
<keyword evidence="6" id="KW-0963">Cytoplasm</keyword>
<dbReference type="RefSeq" id="WP_182583856.1">
    <property type="nucleotide sequence ID" value="NZ_JABVCQ010000015.1"/>
</dbReference>
<dbReference type="GO" id="GO:0006259">
    <property type="term" value="P:DNA metabolic process"/>
    <property type="evidence" value="ECO:0007669"/>
    <property type="project" value="UniProtKB-ARBA"/>
</dbReference>
<dbReference type="InterPro" id="IPR036397">
    <property type="entry name" value="RNaseH_sf"/>
</dbReference>
<name>A0A839HDN4_9GAMM</name>
<dbReference type="GO" id="GO:0000175">
    <property type="term" value="F:3'-5'-RNA exonuclease activity"/>
    <property type="evidence" value="ECO:0007669"/>
    <property type="project" value="InterPro"/>
</dbReference>
<dbReference type="Pfam" id="PF00929">
    <property type="entry name" value="RNase_T"/>
    <property type="match status" value="1"/>
</dbReference>
<dbReference type="InterPro" id="IPR013520">
    <property type="entry name" value="Ribonucl_H"/>
</dbReference>
<keyword evidence="9" id="KW-1185">Reference proteome</keyword>
<comment type="subcellular location">
    <subcellularLocation>
        <location evidence="6">Cytoplasm</location>
    </subcellularLocation>
</comment>
<feature type="domain" description="Exonuclease" evidence="7">
    <location>
        <begin position="7"/>
        <end position="180"/>
    </location>
</feature>
<dbReference type="SMART" id="SM00479">
    <property type="entry name" value="EXOIII"/>
    <property type="match status" value="1"/>
</dbReference>
<dbReference type="GO" id="GO:0003676">
    <property type="term" value="F:nucleic acid binding"/>
    <property type="evidence" value="ECO:0007669"/>
    <property type="project" value="InterPro"/>
</dbReference>
<protein>
    <recommendedName>
        <fullName evidence="5 6">Oligoribonuclease</fullName>
        <ecNumber evidence="6">3.1.-.-</ecNumber>
    </recommendedName>
</protein>
<dbReference type="InterPro" id="IPR022894">
    <property type="entry name" value="Oligoribonuclease"/>
</dbReference>
<dbReference type="HAMAP" id="MF_00045">
    <property type="entry name" value="Oligoribonuclease"/>
    <property type="match status" value="1"/>
</dbReference>
<proteinExistence type="inferred from homology"/>
<dbReference type="Gene3D" id="3.30.420.10">
    <property type="entry name" value="Ribonuclease H-like superfamily/Ribonuclease H"/>
    <property type="match status" value="1"/>
</dbReference>
<dbReference type="Proteomes" id="UP000548632">
    <property type="component" value="Unassembled WGS sequence"/>
</dbReference>
<dbReference type="InterPro" id="IPR012337">
    <property type="entry name" value="RNaseH-like_sf"/>
</dbReference>
<reference evidence="8 9" key="1">
    <citation type="journal article" date="2020" name="Arch. Microbiol.">
        <title>The genome sequence of the giant phototrophic gammaproteobacterium Thiospirillum jenense gives insight into its physiological properties and phylogenetic relationships.</title>
        <authorList>
            <person name="Imhoff J.F."/>
            <person name="Meyer T.E."/>
            <person name="Kyndt J.A."/>
        </authorList>
    </citation>
    <scope>NUCLEOTIDE SEQUENCE [LARGE SCALE GENOMIC DNA]</scope>
    <source>
        <strain evidence="8 9">DSM 216</strain>
    </source>
</reference>
<dbReference type="CDD" id="cd06135">
    <property type="entry name" value="Orn"/>
    <property type="match status" value="1"/>
</dbReference>
<dbReference type="NCBIfam" id="NF003765">
    <property type="entry name" value="PRK05359.1"/>
    <property type="match status" value="1"/>
</dbReference>
<accession>A0A839HDN4</accession>